<organism evidence="1 2">
    <name type="scientific">Rubripirellula lacrimiformis</name>
    <dbReference type="NCBI Taxonomy" id="1930273"/>
    <lineage>
        <taxon>Bacteria</taxon>
        <taxon>Pseudomonadati</taxon>
        <taxon>Planctomycetota</taxon>
        <taxon>Planctomycetia</taxon>
        <taxon>Pirellulales</taxon>
        <taxon>Pirellulaceae</taxon>
        <taxon>Rubripirellula</taxon>
    </lineage>
</organism>
<accession>A0A517N6G1</accession>
<dbReference type="OrthoDB" id="280470at2"/>
<dbReference type="Proteomes" id="UP000318538">
    <property type="component" value="Chromosome"/>
</dbReference>
<evidence type="ECO:0000313" key="1">
    <source>
        <dbReference type="EMBL" id="QDT02720.1"/>
    </source>
</evidence>
<sequence length="151" mass="16778">MIQCAPQGICSRNYWLTTAGHHASAEFNWCTEQGTLTIDGTQYQVCKQGMFSGKWALESGGEVVMHANKRSVLTRSFDIFVGQQVYLMSAASIFSRKMVITGNGADGMIAKVHAWTRRAKITGVVPDFRVACFGFWLTALMWRREEKSASG</sequence>
<proteinExistence type="predicted"/>
<protein>
    <submittedName>
        <fullName evidence="1">Uncharacterized protein</fullName>
    </submittedName>
</protein>
<gene>
    <name evidence="1" type="ORF">K227x_10980</name>
</gene>
<evidence type="ECO:0000313" key="2">
    <source>
        <dbReference type="Proteomes" id="UP000318538"/>
    </source>
</evidence>
<dbReference type="EMBL" id="CP036525">
    <property type="protein sequence ID" value="QDT02720.1"/>
    <property type="molecule type" value="Genomic_DNA"/>
</dbReference>
<dbReference type="AlphaFoldDB" id="A0A517N6G1"/>
<reference evidence="1 2" key="1">
    <citation type="submission" date="2019-02" db="EMBL/GenBank/DDBJ databases">
        <title>Deep-cultivation of Planctomycetes and their phenomic and genomic characterization uncovers novel biology.</title>
        <authorList>
            <person name="Wiegand S."/>
            <person name="Jogler M."/>
            <person name="Boedeker C."/>
            <person name="Pinto D."/>
            <person name="Vollmers J."/>
            <person name="Rivas-Marin E."/>
            <person name="Kohn T."/>
            <person name="Peeters S.H."/>
            <person name="Heuer A."/>
            <person name="Rast P."/>
            <person name="Oberbeckmann S."/>
            <person name="Bunk B."/>
            <person name="Jeske O."/>
            <person name="Meyerdierks A."/>
            <person name="Storesund J.E."/>
            <person name="Kallscheuer N."/>
            <person name="Luecker S."/>
            <person name="Lage O.M."/>
            <person name="Pohl T."/>
            <person name="Merkel B.J."/>
            <person name="Hornburger P."/>
            <person name="Mueller R.-W."/>
            <person name="Bruemmer F."/>
            <person name="Labrenz M."/>
            <person name="Spormann A.M."/>
            <person name="Op den Camp H."/>
            <person name="Overmann J."/>
            <person name="Amann R."/>
            <person name="Jetten M.S.M."/>
            <person name="Mascher T."/>
            <person name="Medema M.H."/>
            <person name="Devos D.P."/>
            <person name="Kaster A.-K."/>
            <person name="Ovreas L."/>
            <person name="Rohde M."/>
            <person name="Galperin M.Y."/>
            <person name="Jogler C."/>
        </authorList>
    </citation>
    <scope>NUCLEOTIDE SEQUENCE [LARGE SCALE GENOMIC DNA]</scope>
    <source>
        <strain evidence="1 2">K22_7</strain>
    </source>
</reference>
<keyword evidence="2" id="KW-1185">Reference proteome</keyword>
<dbReference type="KEGG" id="rlc:K227x_10980"/>
<dbReference type="RefSeq" id="WP_145168514.1">
    <property type="nucleotide sequence ID" value="NZ_CP036525.1"/>
</dbReference>
<name>A0A517N6G1_9BACT</name>